<dbReference type="EMBL" id="BAABCE010000091">
    <property type="protein sequence ID" value="GAA3599799.1"/>
    <property type="molecule type" value="Genomic_DNA"/>
</dbReference>
<gene>
    <name evidence="1" type="ORF">GCM10022295_93580</name>
</gene>
<reference evidence="2" key="1">
    <citation type="journal article" date="2019" name="Int. J. Syst. Evol. Microbiol.">
        <title>The Global Catalogue of Microorganisms (GCM) 10K type strain sequencing project: providing services to taxonomists for standard genome sequencing and annotation.</title>
        <authorList>
            <consortium name="The Broad Institute Genomics Platform"/>
            <consortium name="The Broad Institute Genome Sequencing Center for Infectious Disease"/>
            <person name="Wu L."/>
            <person name="Ma J."/>
        </authorList>
    </citation>
    <scope>NUCLEOTIDE SEQUENCE [LARGE SCALE GENOMIC DNA]</scope>
    <source>
        <strain evidence="2">JCM 17656</strain>
    </source>
</reference>
<accession>A0ABP6Z9B9</accession>
<organism evidence="1 2">
    <name type="scientific">Streptomyces osmaniensis</name>
    <dbReference type="NCBI Taxonomy" id="593134"/>
    <lineage>
        <taxon>Bacteria</taxon>
        <taxon>Bacillati</taxon>
        <taxon>Actinomycetota</taxon>
        <taxon>Actinomycetes</taxon>
        <taxon>Kitasatosporales</taxon>
        <taxon>Streptomycetaceae</taxon>
        <taxon>Streptomyces</taxon>
    </lineage>
</organism>
<keyword evidence="2" id="KW-1185">Reference proteome</keyword>
<dbReference type="Proteomes" id="UP001500707">
    <property type="component" value="Unassembled WGS sequence"/>
</dbReference>
<proteinExistence type="predicted"/>
<evidence type="ECO:0000313" key="2">
    <source>
        <dbReference type="Proteomes" id="UP001500707"/>
    </source>
</evidence>
<evidence type="ECO:0008006" key="3">
    <source>
        <dbReference type="Google" id="ProtNLM"/>
    </source>
</evidence>
<sequence>MGLQLEELAADGCITKELEGGECAGRSPVNRGKQGLKRSQLTDGYRIPVVTVPAGANVRDHTCSPKPSMNSPS</sequence>
<name>A0ABP6Z9B9_9ACTN</name>
<protein>
    <recommendedName>
        <fullName evidence="3">Transposase</fullName>
    </recommendedName>
</protein>
<comment type="caution">
    <text evidence="1">The sequence shown here is derived from an EMBL/GenBank/DDBJ whole genome shotgun (WGS) entry which is preliminary data.</text>
</comment>
<evidence type="ECO:0000313" key="1">
    <source>
        <dbReference type="EMBL" id="GAA3599799.1"/>
    </source>
</evidence>